<dbReference type="Gene3D" id="3.40.50.150">
    <property type="entry name" value="Vaccinia Virus protein VP39"/>
    <property type="match status" value="2"/>
</dbReference>
<dbReference type="GO" id="GO:0015667">
    <property type="term" value="F:site-specific DNA-methyltransferase (cytosine-N4-specific) activity"/>
    <property type="evidence" value="ECO:0007669"/>
    <property type="project" value="UniProtKB-EC"/>
</dbReference>
<comment type="similarity">
    <text evidence="1">Belongs to the N(4)/N(6)-methyltransferase family. N(4) subfamily.</text>
</comment>
<reference evidence="8 9" key="1">
    <citation type="submission" date="2016-10" db="EMBL/GenBank/DDBJ databases">
        <authorList>
            <person name="de Groot N.N."/>
        </authorList>
    </citation>
    <scope>NUCLEOTIDE SEQUENCE [LARGE SCALE GENOMIC DNA]</scope>
    <source>
        <strain evidence="8 9">DSM 23126</strain>
    </source>
</reference>
<dbReference type="RefSeq" id="WP_091610404.1">
    <property type="nucleotide sequence ID" value="NZ_FNNC01000001.1"/>
</dbReference>
<dbReference type="Proteomes" id="UP000199488">
    <property type="component" value="Unassembled WGS sequence"/>
</dbReference>
<dbReference type="AlphaFoldDB" id="A0A1H2QGJ2"/>
<evidence type="ECO:0000256" key="4">
    <source>
        <dbReference type="ARBA" id="ARBA00022679"/>
    </source>
</evidence>
<evidence type="ECO:0000256" key="7">
    <source>
        <dbReference type="ARBA" id="ARBA00049120"/>
    </source>
</evidence>
<evidence type="ECO:0000256" key="2">
    <source>
        <dbReference type="ARBA" id="ARBA00012185"/>
    </source>
</evidence>
<keyword evidence="6" id="KW-0680">Restriction system</keyword>
<proteinExistence type="inferred from homology"/>
<name>A0A1H2QGJ2_9BACI</name>
<organism evidence="8 9">
    <name type="scientific">Marinococcus luteus</name>
    <dbReference type="NCBI Taxonomy" id="1122204"/>
    <lineage>
        <taxon>Bacteria</taxon>
        <taxon>Bacillati</taxon>
        <taxon>Bacillota</taxon>
        <taxon>Bacilli</taxon>
        <taxon>Bacillales</taxon>
        <taxon>Bacillaceae</taxon>
        <taxon>Marinococcus</taxon>
    </lineage>
</organism>
<dbReference type="GO" id="GO:0032259">
    <property type="term" value="P:methylation"/>
    <property type="evidence" value="ECO:0007669"/>
    <property type="project" value="UniProtKB-KW"/>
</dbReference>
<dbReference type="GO" id="GO:0009307">
    <property type="term" value="P:DNA restriction-modification system"/>
    <property type="evidence" value="ECO:0007669"/>
    <property type="project" value="UniProtKB-KW"/>
</dbReference>
<comment type="catalytic activity">
    <reaction evidence="7">
        <text>a 2'-deoxycytidine in DNA + S-adenosyl-L-methionine = an N(4)-methyl-2'-deoxycytidine in DNA + S-adenosyl-L-homocysteine + H(+)</text>
        <dbReference type="Rhea" id="RHEA:16857"/>
        <dbReference type="Rhea" id="RHEA-COMP:11369"/>
        <dbReference type="Rhea" id="RHEA-COMP:13674"/>
        <dbReference type="ChEBI" id="CHEBI:15378"/>
        <dbReference type="ChEBI" id="CHEBI:57856"/>
        <dbReference type="ChEBI" id="CHEBI:59789"/>
        <dbReference type="ChEBI" id="CHEBI:85452"/>
        <dbReference type="ChEBI" id="CHEBI:137933"/>
        <dbReference type="EC" id="2.1.1.113"/>
    </reaction>
</comment>
<evidence type="ECO:0000256" key="1">
    <source>
        <dbReference type="ARBA" id="ARBA00010203"/>
    </source>
</evidence>
<evidence type="ECO:0000313" key="8">
    <source>
        <dbReference type="EMBL" id="SDW06205.1"/>
    </source>
</evidence>
<dbReference type="InterPro" id="IPR029063">
    <property type="entry name" value="SAM-dependent_MTases_sf"/>
</dbReference>
<evidence type="ECO:0000313" key="9">
    <source>
        <dbReference type="Proteomes" id="UP000199488"/>
    </source>
</evidence>
<dbReference type="PROSITE" id="PS00093">
    <property type="entry name" value="N4_MTASE"/>
    <property type="match status" value="1"/>
</dbReference>
<dbReference type="EMBL" id="FNNC01000001">
    <property type="protein sequence ID" value="SDW06205.1"/>
    <property type="molecule type" value="Genomic_DNA"/>
</dbReference>
<gene>
    <name evidence="8" type="ORF">SAMN05421781_0309</name>
</gene>
<accession>A0A1H2QGJ2</accession>
<keyword evidence="3" id="KW-0489">Methyltransferase</keyword>
<dbReference type="InterPro" id="IPR017985">
    <property type="entry name" value="MeTrfase_CN4_CS"/>
</dbReference>
<sequence length="431" mass="49208">MALSQQLDLFKNATPNDILPTNQTTKNSPVHRWFNFVAGFSPEFVEMCITDSNLSKNSTLLDPFGGCGTSLVESNFHGINSVGFEAHLFLAKISDAKISIEIKLEVINEIYNEMKEIDDSKYVLDNDYSNSAKIYLLKLIPEYSLNKLALARKLVDSYTGNKHKIAHLVLSKMLDLCSHSKTDGIYKAPTSKKNALEYYDSLNSIYNLIYDDLNFIKEKTPKNKAKIIKNSSEDMSFLRDNSCDLLVTSPPYINNFDFGEMTRMYLYFWLYASSWGEITDKVRTKLVTNTTTALKGHKEKIPVYRSTTPISVHKQLDLLERILKEKAKTKPSKKPYHNLIYPYFSQMSKIFNESHRVLKNNSKINIIISDAALYGIHIKAHDILASILAEIGYDNIEVIKLRDRGARWILEKREGAKEGLGEYLIQAKVKK</sequence>
<dbReference type="SUPFAM" id="SSF53335">
    <property type="entry name" value="S-adenosyl-L-methionine-dependent methyltransferases"/>
    <property type="match status" value="2"/>
</dbReference>
<dbReference type="GO" id="GO:0003677">
    <property type="term" value="F:DNA binding"/>
    <property type="evidence" value="ECO:0007669"/>
    <property type="project" value="InterPro"/>
</dbReference>
<keyword evidence="5" id="KW-0949">S-adenosyl-L-methionine</keyword>
<protein>
    <recommendedName>
        <fullName evidence="2">site-specific DNA-methyltransferase (cytosine-N(4)-specific)</fullName>
        <ecNumber evidence="2">2.1.1.113</ecNumber>
    </recommendedName>
</protein>
<keyword evidence="9" id="KW-1185">Reference proteome</keyword>
<dbReference type="EC" id="2.1.1.113" evidence="2"/>
<evidence type="ECO:0000256" key="5">
    <source>
        <dbReference type="ARBA" id="ARBA00022691"/>
    </source>
</evidence>
<evidence type="ECO:0000256" key="3">
    <source>
        <dbReference type="ARBA" id="ARBA00022603"/>
    </source>
</evidence>
<evidence type="ECO:0000256" key="6">
    <source>
        <dbReference type="ARBA" id="ARBA00022747"/>
    </source>
</evidence>
<dbReference type="OrthoDB" id="9800801at2"/>
<dbReference type="STRING" id="1122204.SAMN05421781_0309"/>
<keyword evidence="4" id="KW-0808">Transferase</keyword>